<keyword evidence="3 8" id="KW-0732">Signal</keyword>
<evidence type="ECO:0000313" key="13">
    <source>
        <dbReference type="Proteomes" id="UP000008021"/>
    </source>
</evidence>
<evidence type="ECO:0008006" key="14">
    <source>
        <dbReference type="Google" id="ProtNLM"/>
    </source>
</evidence>
<dbReference type="GO" id="GO:0004252">
    <property type="term" value="F:serine-type endopeptidase activity"/>
    <property type="evidence" value="ECO:0007669"/>
    <property type="project" value="UniProtKB-UniRule"/>
</dbReference>
<feature type="active site" description="Charge relay system" evidence="6 7">
    <location>
        <position position="586"/>
    </location>
</feature>
<feature type="domain" description="Peptidase S8/S53" evidence="9">
    <location>
        <begin position="138"/>
        <end position="625"/>
    </location>
</feature>
<name>A0A0E0C0S6_9ORYZ</name>
<keyword evidence="13" id="KW-1185">Reference proteome</keyword>
<proteinExistence type="inferred from homology"/>
<dbReference type="InterPro" id="IPR037045">
    <property type="entry name" value="S8pro/Inhibitor_I9_sf"/>
</dbReference>
<dbReference type="Pfam" id="PF17766">
    <property type="entry name" value="fn3_6"/>
    <property type="match status" value="1"/>
</dbReference>
<dbReference type="Pfam" id="PF05922">
    <property type="entry name" value="Inhibitor_I9"/>
    <property type="match status" value="1"/>
</dbReference>
<feature type="signal peptide" evidence="8">
    <location>
        <begin position="1"/>
        <end position="22"/>
    </location>
</feature>
<evidence type="ECO:0000259" key="9">
    <source>
        <dbReference type="Pfam" id="PF00082"/>
    </source>
</evidence>
<evidence type="ECO:0000256" key="7">
    <source>
        <dbReference type="PROSITE-ProRule" id="PRU01240"/>
    </source>
</evidence>
<dbReference type="Gene3D" id="3.50.30.30">
    <property type="match status" value="1"/>
</dbReference>
<dbReference type="MEROPS" id="S08.A09"/>
<dbReference type="GO" id="GO:0006508">
    <property type="term" value="P:proteolysis"/>
    <property type="evidence" value="ECO:0007669"/>
    <property type="project" value="UniProtKB-KW"/>
</dbReference>
<keyword evidence="2 7" id="KW-0645">Protease</keyword>
<dbReference type="CDD" id="cd04852">
    <property type="entry name" value="Peptidases_S8_3"/>
    <property type="match status" value="1"/>
</dbReference>
<evidence type="ECO:0000256" key="2">
    <source>
        <dbReference type="ARBA" id="ARBA00022670"/>
    </source>
</evidence>
<sequence>MVNRAHFVILVLAYRLLVPLSAEPDQTRESYVVYMGGGGVEEEAARAMHMEMLTSVAPAGGEQGRAAAALTQSYHHAFEGFAAELTEAEAAALSGHERVVSVFRDRALELHTTRSWDFLDVQSGLRSDRLGHRASGDVIIGIVDTGEQRVARDTGLRRVWPESASFSDAGMGPVPARWRGVCMEGPDFKKSSCNKKLIGARYYGSQPGSSASSSAAAAAVTATGGSPRDAVGHGTHTASTAAGAVVPGAGYYGLARGAAKGGAPASRVAVYKACSLGGCASSAVLKAIDDAVGDGVDVVSISIGMSSAFQSDFLADPIALGAFHAHQRGVLVVCSGGNDGPNPYTVVNSAPWILTVAASSIDRSFHSTIVLGNGTLVKGIAINFSNQSITGGQYPLVFGPQVAGRYTPVSEARRSPHLSLTPYHALCSNCYPGSLDAQKAAGKIVVCVGTDPMVSRRVKKLVAEGAGASGLVLIDDAEKAVPFVAGGFPFSQVATDAGAQILEYINSTRNPTAVILPTEDAKDDKPAPVVASFSARGPGGLTEAILKPDLMAPGVSILAATIPTADKEDVPAGKNPSPFAIKSGTSMACPHVAGAAAFVKSAHPGWSPSMIRSALMTTATTRNNLGQAVASSTGAAATAHDMGAGEISPLRALSPGLVFDTTTRDYLNFLCYYGYKEQLVRKLAGAAFACPHGAPSPDLIAAGVNYPSISVPRLLAGRTATVSRVAMNVGPPNATYAAAVEAPPGLAVKVSPERLVFSSRWTTAAYQVSFAIASGGGAAAAGASKGYVHGAVTWSDGAHSVRTPFAVNVI</sequence>
<keyword evidence="5 7" id="KW-0720">Serine protease</keyword>
<evidence type="ECO:0000256" key="6">
    <source>
        <dbReference type="PIRSR" id="PIRSR615500-1"/>
    </source>
</evidence>
<keyword evidence="4 7" id="KW-0378">Hydrolase</keyword>
<evidence type="ECO:0000256" key="1">
    <source>
        <dbReference type="ARBA" id="ARBA00011073"/>
    </source>
</evidence>
<feature type="domain" description="Subtilisin-like protease fibronectin type-III" evidence="11">
    <location>
        <begin position="704"/>
        <end position="807"/>
    </location>
</feature>
<dbReference type="InterPro" id="IPR036852">
    <property type="entry name" value="Peptidase_S8/S53_dom_sf"/>
</dbReference>
<dbReference type="InterPro" id="IPR000209">
    <property type="entry name" value="Peptidase_S8/S53_dom"/>
</dbReference>
<dbReference type="InterPro" id="IPR034197">
    <property type="entry name" value="Peptidases_S8_3"/>
</dbReference>
<evidence type="ECO:0000256" key="8">
    <source>
        <dbReference type="SAM" id="SignalP"/>
    </source>
</evidence>
<comment type="similarity">
    <text evidence="1 7">Belongs to the peptidase S8 family.</text>
</comment>
<dbReference type="Gene3D" id="2.60.40.2310">
    <property type="match status" value="1"/>
</dbReference>
<evidence type="ECO:0000256" key="5">
    <source>
        <dbReference type="ARBA" id="ARBA00022825"/>
    </source>
</evidence>
<dbReference type="FunFam" id="3.40.50.200:FF:000006">
    <property type="entry name" value="Subtilisin-like protease SBT1.5"/>
    <property type="match status" value="1"/>
</dbReference>
<dbReference type="Gene3D" id="3.30.70.80">
    <property type="entry name" value="Peptidase S8 propeptide/proteinase inhibitor I9"/>
    <property type="match status" value="1"/>
</dbReference>
<dbReference type="eggNOG" id="ENOG502QU9V">
    <property type="taxonomic scope" value="Eukaryota"/>
</dbReference>
<protein>
    <recommendedName>
        <fullName evidence="14">Subtilisin-like protease</fullName>
    </recommendedName>
</protein>
<dbReference type="SUPFAM" id="SSF52743">
    <property type="entry name" value="Subtilisin-like"/>
    <property type="match status" value="1"/>
</dbReference>
<dbReference type="PROSITE" id="PS00138">
    <property type="entry name" value="SUBTILASE_SER"/>
    <property type="match status" value="1"/>
</dbReference>
<dbReference type="STRING" id="40149.A0A0E0C0S6"/>
<evidence type="ECO:0000256" key="3">
    <source>
        <dbReference type="ARBA" id="ARBA00022729"/>
    </source>
</evidence>
<dbReference type="AlphaFoldDB" id="A0A0E0C0S6"/>
<dbReference type="EnsemblPlants" id="OMERI01G11300.1">
    <property type="protein sequence ID" value="OMERI01G11300.1"/>
    <property type="gene ID" value="OMERI01G11300"/>
</dbReference>
<reference evidence="12" key="1">
    <citation type="submission" date="2015-04" db="UniProtKB">
        <authorList>
            <consortium name="EnsemblPlants"/>
        </authorList>
    </citation>
    <scope>IDENTIFICATION</scope>
</reference>
<dbReference type="InterPro" id="IPR010259">
    <property type="entry name" value="S8pro/Inhibitor_I9"/>
</dbReference>
<evidence type="ECO:0000256" key="4">
    <source>
        <dbReference type="ARBA" id="ARBA00022801"/>
    </source>
</evidence>
<dbReference type="Proteomes" id="UP000008021">
    <property type="component" value="Chromosome 1"/>
</dbReference>
<dbReference type="Gene3D" id="3.40.50.200">
    <property type="entry name" value="Peptidase S8/S53 domain"/>
    <property type="match status" value="1"/>
</dbReference>
<dbReference type="Gramene" id="OMERI01G11300.1">
    <property type="protein sequence ID" value="OMERI01G11300.1"/>
    <property type="gene ID" value="OMERI01G11300"/>
</dbReference>
<dbReference type="PRINTS" id="PR00723">
    <property type="entry name" value="SUBTILISIN"/>
</dbReference>
<organism evidence="12">
    <name type="scientific">Oryza meridionalis</name>
    <dbReference type="NCBI Taxonomy" id="40149"/>
    <lineage>
        <taxon>Eukaryota</taxon>
        <taxon>Viridiplantae</taxon>
        <taxon>Streptophyta</taxon>
        <taxon>Embryophyta</taxon>
        <taxon>Tracheophyta</taxon>
        <taxon>Spermatophyta</taxon>
        <taxon>Magnoliopsida</taxon>
        <taxon>Liliopsida</taxon>
        <taxon>Poales</taxon>
        <taxon>Poaceae</taxon>
        <taxon>BOP clade</taxon>
        <taxon>Oryzoideae</taxon>
        <taxon>Oryzeae</taxon>
        <taxon>Oryzinae</taxon>
        <taxon>Oryza</taxon>
    </lineage>
</organism>
<dbReference type="InterPro" id="IPR015500">
    <property type="entry name" value="Peptidase_S8_subtilisin-rel"/>
</dbReference>
<feature type="active site" description="Charge relay system" evidence="6 7">
    <location>
        <position position="144"/>
    </location>
</feature>
<evidence type="ECO:0000259" key="10">
    <source>
        <dbReference type="Pfam" id="PF05922"/>
    </source>
</evidence>
<evidence type="ECO:0000313" key="12">
    <source>
        <dbReference type="EnsemblPlants" id="OMERI01G11300.1"/>
    </source>
</evidence>
<dbReference type="HOGENOM" id="CLU_000625_4_4_1"/>
<dbReference type="CDD" id="cd02120">
    <property type="entry name" value="PA_subtilisin_like"/>
    <property type="match status" value="1"/>
</dbReference>
<dbReference type="PROSITE" id="PS51892">
    <property type="entry name" value="SUBTILASE"/>
    <property type="match status" value="1"/>
</dbReference>
<dbReference type="PANTHER" id="PTHR10795">
    <property type="entry name" value="PROPROTEIN CONVERTASE SUBTILISIN/KEXIN"/>
    <property type="match status" value="1"/>
</dbReference>
<dbReference type="Pfam" id="PF00082">
    <property type="entry name" value="Peptidase_S8"/>
    <property type="match status" value="1"/>
</dbReference>
<reference evidence="12" key="2">
    <citation type="submission" date="2018-05" db="EMBL/GenBank/DDBJ databases">
        <title>OmerRS3 (Oryza meridionalis Reference Sequence Version 3).</title>
        <authorList>
            <person name="Zhang J."/>
            <person name="Kudrna D."/>
            <person name="Lee S."/>
            <person name="Talag J."/>
            <person name="Welchert J."/>
            <person name="Wing R.A."/>
        </authorList>
    </citation>
    <scope>NUCLEOTIDE SEQUENCE [LARGE SCALE GENOMIC DNA]</scope>
    <source>
        <strain evidence="12">cv. OR44</strain>
    </source>
</reference>
<feature type="chain" id="PRO_5002355454" description="Subtilisin-like protease" evidence="8">
    <location>
        <begin position="23"/>
        <end position="810"/>
    </location>
</feature>
<accession>A0A0E0C0S6</accession>
<dbReference type="InterPro" id="IPR041469">
    <property type="entry name" value="Subtilisin-like_FN3"/>
</dbReference>
<dbReference type="InterPro" id="IPR045051">
    <property type="entry name" value="SBT"/>
</dbReference>
<evidence type="ECO:0000259" key="11">
    <source>
        <dbReference type="Pfam" id="PF17766"/>
    </source>
</evidence>
<feature type="active site" description="Charge relay system" evidence="6 7">
    <location>
        <position position="233"/>
    </location>
</feature>
<dbReference type="InterPro" id="IPR023828">
    <property type="entry name" value="Peptidase_S8_Ser-AS"/>
</dbReference>
<feature type="domain" description="Inhibitor I9" evidence="10">
    <location>
        <begin position="30"/>
        <end position="111"/>
    </location>
</feature>